<feature type="repeat" description="ANK" evidence="3">
    <location>
        <begin position="139"/>
        <end position="171"/>
    </location>
</feature>
<sequence length="213" mass="22183">MSKGFGSRIGKIGQAGLIAAAAVSVALSAPAQAQFSEGYKFLDAVRKKEGDKVESALSSAGGSTILNTRDVTSGETALHIVTQRRDLTWLQFLVGRGANVNARDAQGRTPLQLATNLGWRDGVAVLLGAKANTEVANDAGETPLISAVHRRDLELTKLLLRAGADPDRADNSGRSARTYAGMEGQSSAVLNVIKAEAKADAGEANKPTYGPVL</sequence>
<dbReference type="Gene3D" id="1.25.40.20">
    <property type="entry name" value="Ankyrin repeat-containing domain"/>
    <property type="match status" value="2"/>
</dbReference>
<keyword evidence="6" id="KW-1185">Reference proteome</keyword>
<keyword evidence="1" id="KW-0677">Repeat</keyword>
<dbReference type="RefSeq" id="WP_367773814.1">
    <property type="nucleotide sequence ID" value="NZ_JBFNXR010000047.1"/>
</dbReference>
<feature type="repeat" description="ANK" evidence="3">
    <location>
        <begin position="106"/>
        <end position="138"/>
    </location>
</feature>
<protein>
    <submittedName>
        <fullName evidence="5">Ankyrin repeat domain-containing protein</fullName>
    </submittedName>
</protein>
<reference evidence="5 6" key="1">
    <citation type="submission" date="2024-06" db="EMBL/GenBank/DDBJ databases">
        <title>Novosphingobium rhizovicinus M1R2S20.</title>
        <authorList>
            <person name="Sun J.-Q."/>
        </authorList>
    </citation>
    <scope>NUCLEOTIDE SEQUENCE [LARGE SCALE GENOMIC DNA]</scope>
    <source>
        <strain evidence="5 6">M1R2S20</strain>
    </source>
</reference>
<evidence type="ECO:0000256" key="4">
    <source>
        <dbReference type="SAM" id="SignalP"/>
    </source>
</evidence>
<dbReference type="InterPro" id="IPR002110">
    <property type="entry name" value="Ankyrin_rpt"/>
</dbReference>
<dbReference type="EMBL" id="JBFNXR010000047">
    <property type="protein sequence ID" value="MEW9855815.1"/>
    <property type="molecule type" value="Genomic_DNA"/>
</dbReference>
<dbReference type="SUPFAM" id="SSF48403">
    <property type="entry name" value="Ankyrin repeat"/>
    <property type="match status" value="1"/>
</dbReference>
<organism evidence="5 6">
    <name type="scientific">Novosphingobium rhizovicinum</name>
    <dbReference type="NCBI Taxonomy" id="3228928"/>
    <lineage>
        <taxon>Bacteria</taxon>
        <taxon>Pseudomonadati</taxon>
        <taxon>Pseudomonadota</taxon>
        <taxon>Alphaproteobacteria</taxon>
        <taxon>Sphingomonadales</taxon>
        <taxon>Sphingomonadaceae</taxon>
        <taxon>Novosphingobium</taxon>
    </lineage>
</organism>
<dbReference type="PANTHER" id="PTHR24171">
    <property type="entry name" value="ANKYRIN REPEAT DOMAIN-CONTAINING PROTEIN 39-RELATED"/>
    <property type="match status" value="1"/>
</dbReference>
<feature type="repeat" description="ANK" evidence="3">
    <location>
        <begin position="73"/>
        <end position="105"/>
    </location>
</feature>
<dbReference type="PROSITE" id="PS50088">
    <property type="entry name" value="ANK_REPEAT"/>
    <property type="match status" value="3"/>
</dbReference>
<evidence type="ECO:0000256" key="3">
    <source>
        <dbReference type="PROSITE-ProRule" id="PRU00023"/>
    </source>
</evidence>
<dbReference type="Pfam" id="PF12796">
    <property type="entry name" value="Ank_2"/>
    <property type="match status" value="1"/>
</dbReference>
<dbReference type="PROSITE" id="PS50297">
    <property type="entry name" value="ANK_REP_REGION"/>
    <property type="match status" value="2"/>
</dbReference>
<keyword evidence="4" id="KW-0732">Signal</keyword>
<proteinExistence type="predicted"/>
<dbReference type="InterPro" id="IPR036770">
    <property type="entry name" value="Ankyrin_rpt-contain_sf"/>
</dbReference>
<dbReference type="PANTHER" id="PTHR24171:SF9">
    <property type="entry name" value="ANKYRIN REPEAT DOMAIN-CONTAINING PROTEIN 39"/>
    <property type="match status" value="1"/>
</dbReference>
<feature type="signal peptide" evidence="4">
    <location>
        <begin position="1"/>
        <end position="33"/>
    </location>
</feature>
<accession>A0ABV3RE83</accession>
<name>A0ABV3RE83_9SPHN</name>
<dbReference type="SMART" id="SM00248">
    <property type="entry name" value="ANK"/>
    <property type="match status" value="3"/>
</dbReference>
<evidence type="ECO:0000313" key="5">
    <source>
        <dbReference type="EMBL" id="MEW9855815.1"/>
    </source>
</evidence>
<gene>
    <name evidence="5" type="ORF">ABUH87_11740</name>
</gene>
<comment type="caution">
    <text evidence="5">The sequence shown here is derived from an EMBL/GenBank/DDBJ whole genome shotgun (WGS) entry which is preliminary data.</text>
</comment>
<evidence type="ECO:0000256" key="2">
    <source>
        <dbReference type="ARBA" id="ARBA00023043"/>
    </source>
</evidence>
<keyword evidence="2 3" id="KW-0040">ANK repeat</keyword>
<feature type="chain" id="PRO_5046082970" evidence="4">
    <location>
        <begin position="34"/>
        <end position="213"/>
    </location>
</feature>
<dbReference type="Proteomes" id="UP001556118">
    <property type="component" value="Unassembled WGS sequence"/>
</dbReference>
<evidence type="ECO:0000256" key="1">
    <source>
        <dbReference type="ARBA" id="ARBA00022737"/>
    </source>
</evidence>
<dbReference type="Pfam" id="PF00023">
    <property type="entry name" value="Ank"/>
    <property type="match status" value="1"/>
</dbReference>
<evidence type="ECO:0000313" key="6">
    <source>
        <dbReference type="Proteomes" id="UP001556118"/>
    </source>
</evidence>